<dbReference type="GO" id="GO:0016757">
    <property type="term" value="F:glycosyltransferase activity"/>
    <property type="evidence" value="ECO:0007669"/>
    <property type="project" value="InterPro"/>
</dbReference>
<dbReference type="Gene3D" id="3.40.50.2000">
    <property type="entry name" value="Glycogen Phosphorylase B"/>
    <property type="match status" value="2"/>
</dbReference>
<keyword evidence="4" id="KW-1185">Reference proteome</keyword>
<dbReference type="SUPFAM" id="SSF53756">
    <property type="entry name" value="UDP-Glycosyltransferase/glycogen phosphorylase"/>
    <property type="match status" value="1"/>
</dbReference>
<comment type="caution">
    <text evidence="3">The sequence shown here is derived from an EMBL/GenBank/DDBJ whole genome shotgun (WGS) entry which is preliminary data.</text>
</comment>
<evidence type="ECO:0000313" key="3">
    <source>
        <dbReference type="EMBL" id="GEL01294.1"/>
    </source>
</evidence>
<dbReference type="OrthoDB" id="9807414at2"/>
<accession>A0A511BNR2</accession>
<dbReference type="InterPro" id="IPR055259">
    <property type="entry name" value="YkvP/CgeB_Glyco_trans-like"/>
</dbReference>
<feature type="domain" description="Glycosyl transferase family 1" evidence="1">
    <location>
        <begin position="558"/>
        <end position="701"/>
    </location>
</feature>
<dbReference type="AlphaFoldDB" id="A0A511BNR2"/>
<reference evidence="3 4" key="1">
    <citation type="submission" date="2019-07" db="EMBL/GenBank/DDBJ databases">
        <title>Whole genome shotgun sequence of Swaminathania salitolerans NBRC 104436.</title>
        <authorList>
            <person name="Hosoyama A."/>
            <person name="Uohara A."/>
            <person name="Ohji S."/>
            <person name="Ichikawa N."/>
        </authorList>
    </citation>
    <scope>NUCLEOTIDE SEQUENCE [LARGE SCALE GENOMIC DNA]</scope>
    <source>
        <strain evidence="3 4">NBRC 104436</strain>
    </source>
</reference>
<evidence type="ECO:0000259" key="2">
    <source>
        <dbReference type="Pfam" id="PF13524"/>
    </source>
</evidence>
<proteinExistence type="predicted"/>
<evidence type="ECO:0008006" key="5">
    <source>
        <dbReference type="Google" id="ProtNLM"/>
    </source>
</evidence>
<dbReference type="Pfam" id="PF13524">
    <property type="entry name" value="Glyco_trans_1_2"/>
    <property type="match status" value="1"/>
</dbReference>
<dbReference type="RefSeq" id="WP_147092650.1">
    <property type="nucleotide sequence ID" value="NZ_BJVC01000001.1"/>
</dbReference>
<evidence type="ECO:0000313" key="4">
    <source>
        <dbReference type="Proteomes" id="UP000321405"/>
    </source>
</evidence>
<organism evidence="3 4">
    <name type="scientific">Swaminathania salitolerans</name>
    <dbReference type="NCBI Taxonomy" id="182838"/>
    <lineage>
        <taxon>Bacteria</taxon>
        <taxon>Pseudomonadati</taxon>
        <taxon>Pseudomonadota</taxon>
        <taxon>Alphaproteobacteria</taxon>
        <taxon>Acetobacterales</taxon>
        <taxon>Acetobacteraceae</taxon>
        <taxon>Swaminathania</taxon>
    </lineage>
</organism>
<dbReference type="EMBL" id="BJVC01000001">
    <property type="protein sequence ID" value="GEL01294.1"/>
    <property type="molecule type" value="Genomic_DNA"/>
</dbReference>
<evidence type="ECO:0000259" key="1">
    <source>
        <dbReference type="Pfam" id="PF00534"/>
    </source>
</evidence>
<sequence>MAVIYNTNYTHNPNSYLTLAVERAARAIFGADQIVLADNMSLAAAAASGEHDTLICIDGQRINTQLMRRIRPAFRTMILWTFEDPFMRDFNVENAGLFDYVFTNDPSCADYYRGKGHYLPLASSRTIHQRDVRDAEQLDYDIFFAGTMWPNRVETLRRIIAAFPGARLKLICPGNEYLPPLPADLAELAIQRPVSHEAFIDFANASAVTLTMFRDYASHGDISQATAPGPRFFELALAGAAQVVEAPESMDAQYFSEIEGTFLARDIDGVVAAVAALLSDADLRRKTAQAAQKSALEGHLYEHRLRRMAEITGANFGRSLPGTALAPRRRRLRVLMCTHSTIHEAAWGGVEVYQQTLCSMLGREIEFFYWLRRGTHCRLTTANGQEVERYDVPEVGWMDAMCDGPEEMAFSNAISQYNFDIVHFQHLGHHALSLPIIAKACGAGVVFSAHDFWLISSRYNLLNQDLRYVEDEVKSVVASDIILKVAENIEYGGEQTRRAFIAKMLHSVDLILFGTRHSRDLTHEIYPVLDSKQSLTLGIPSPENTIPIVPKRYEPLGERPLRVAIVGNFLRTKGADTILNLIEIAHPDHFEFHIFGYIHPEYDAVINGKPRPNVKVYGRYNAGDIAALQVADVALNLSIWPETYCISLSEAWQNGLIPIVTDVGALGDRVEDGVTGFKVPIGRANMVLERLELLRSSETVRRTIMGNISPALWTQAETYVEDMRGVYQSAAPVRELGTAEMQIDAGQVHLLPHASWRHQAPPRHIFDPPTIRDLSVELPERVTDWFSIQGAEYYIDDVCHLVFAEQEPEDFAGAYEFHIRGWHVLPGVSSAGSMYAVLIGDDNTPMIFLPCIREARGDVLASYPGAPRRAGFAGQAALRGKWCEGRFRVALVNIVNGAGAFMVTPVRISIKDGKIGEIDVERASNDQIMRDFDRVSHADGQLRGIKLSRLQGDPVSLQGDHEFQHYIDSLSGLIGDPPPLLTDDSNLFVRGWGFLRHLERAGTMSLACVDEQGQGVFFFALNRFLRHDVKTAFEDAPLCVGFEGWISIASGYALSMEGRYRLCLVNHVGEQIGIKPLDIVMTVGHGIIEAVSRAPLDGEVVTHARRAIEASFQRDPVH</sequence>
<protein>
    <recommendedName>
        <fullName evidence="5">Glycosyl transferase</fullName>
    </recommendedName>
</protein>
<dbReference type="PANTHER" id="PTHR12526">
    <property type="entry name" value="GLYCOSYLTRANSFERASE"/>
    <property type="match status" value="1"/>
</dbReference>
<dbReference type="CDD" id="cd03801">
    <property type="entry name" value="GT4_PimA-like"/>
    <property type="match status" value="1"/>
</dbReference>
<dbReference type="Pfam" id="PF00534">
    <property type="entry name" value="Glycos_transf_1"/>
    <property type="match status" value="1"/>
</dbReference>
<dbReference type="PANTHER" id="PTHR12526:SF630">
    <property type="entry name" value="GLYCOSYLTRANSFERASE"/>
    <property type="match status" value="1"/>
</dbReference>
<dbReference type="InterPro" id="IPR001296">
    <property type="entry name" value="Glyco_trans_1"/>
</dbReference>
<dbReference type="Proteomes" id="UP000321405">
    <property type="component" value="Unassembled WGS sequence"/>
</dbReference>
<feature type="domain" description="Spore protein YkvP/CgeB glycosyl transferase-like" evidence="2">
    <location>
        <begin position="157"/>
        <end position="308"/>
    </location>
</feature>
<name>A0A511BNR2_9PROT</name>
<gene>
    <name evidence="3" type="ORF">SSA02_04570</name>
</gene>